<organism evidence="6">
    <name type="scientific">uncultured bacterium 4C6</name>
    <dbReference type="NCBI Taxonomy" id="1701323"/>
    <lineage>
        <taxon>Bacteria</taxon>
        <taxon>environmental samples</taxon>
    </lineage>
</organism>
<feature type="domain" description="HTH luxR-type" evidence="5">
    <location>
        <begin position="141"/>
        <end position="168"/>
    </location>
</feature>
<name>A0A0N9HQM0_9BACT</name>
<dbReference type="InterPro" id="IPR014284">
    <property type="entry name" value="RNA_pol_sigma-70_dom"/>
</dbReference>
<evidence type="ECO:0000256" key="4">
    <source>
        <dbReference type="ARBA" id="ARBA00023163"/>
    </source>
</evidence>
<accession>A0A0N9HQM0</accession>
<proteinExistence type="inferred from homology"/>
<dbReference type="GO" id="GO:0003677">
    <property type="term" value="F:DNA binding"/>
    <property type="evidence" value="ECO:0007669"/>
    <property type="project" value="InterPro"/>
</dbReference>
<keyword evidence="4" id="KW-0804">Transcription</keyword>
<dbReference type="PANTHER" id="PTHR43133">
    <property type="entry name" value="RNA POLYMERASE ECF-TYPE SIGMA FACTO"/>
    <property type="match status" value="1"/>
</dbReference>
<dbReference type="PANTHER" id="PTHR43133:SF46">
    <property type="entry name" value="RNA POLYMERASE SIGMA-70 FACTOR ECF SUBFAMILY"/>
    <property type="match status" value="1"/>
</dbReference>
<dbReference type="Pfam" id="PF08281">
    <property type="entry name" value="Sigma70_r4_2"/>
    <property type="match status" value="1"/>
</dbReference>
<sequence>MPLWHRVCFDDDVKAFESFYYLLYDALVKFSVMYIHQKEDAEEIVTDVFVKTWMNRGNMQHIQRPDTYLFVAVKNQSLNYLKKYSSIHIVPADESDEVNLIDTANPQVQLEKKELHFYLDQSINALPQQCRIIFRLIKEDGLKYKEVAEILNISPRTVQTQLARAMQKLSASLTSYVMLPPRTPIDGNIIVSLLAILATQKYFLVCRQFPLFFVLL</sequence>
<dbReference type="Gene3D" id="1.10.1740.10">
    <property type="match status" value="1"/>
</dbReference>
<dbReference type="Gene3D" id="1.10.10.10">
    <property type="entry name" value="Winged helix-like DNA-binding domain superfamily/Winged helix DNA-binding domain"/>
    <property type="match status" value="1"/>
</dbReference>
<dbReference type="PRINTS" id="PR00038">
    <property type="entry name" value="HTHLUXR"/>
</dbReference>
<dbReference type="InterPro" id="IPR007627">
    <property type="entry name" value="RNA_pol_sigma70_r2"/>
</dbReference>
<evidence type="ECO:0000313" key="6">
    <source>
        <dbReference type="EMBL" id="ALG05207.1"/>
    </source>
</evidence>
<dbReference type="SMART" id="SM00421">
    <property type="entry name" value="HTH_LUXR"/>
    <property type="match status" value="1"/>
</dbReference>
<dbReference type="GO" id="GO:0006352">
    <property type="term" value="P:DNA-templated transcription initiation"/>
    <property type="evidence" value="ECO:0007669"/>
    <property type="project" value="InterPro"/>
</dbReference>
<dbReference type="InterPro" id="IPR000792">
    <property type="entry name" value="Tscrpt_reg_LuxR_C"/>
</dbReference>
<dbReference type="InterPro" id="IPR013249">
    <property type="entry name" value="RNA_pol_sigma70_r4_t2"/>
</dbReference>
<evidence type="ECO:0000256" key="3">
    <source>
        <dbReference type="ARBA" id="ARBA00023082"/>
    </source>
</evidence>
<dbReference type="SUPFAM" id="SSF88946">
    <property type="entry name" value="Sigma2 domain of RNA polymerase sigma factors"/>
    <property type="match status" value="1"/>
</dbReference>
<gene>
    <name evidence="6" type="primary">rpoE</name>
</gene>
<dbReference type="GO" id="GO:0016987">
    <property type="term" value="F:sigma factor activity"/>
    <property type="evidence" value="ECO:0007669"/>
    <property type="project" value="UniProtKB-KW"/>
</dbReference>
<dbReference type="CDD" id="cd06171">
    <property type="entry name" value="Sigma70_r4"/>
    <property type="match status" value="1"/>
</dbReference>
<dbReference type="NCBIfam" id="TIGR02937">
    <property type="entry name" value="sigma70-ECF"/>
    <property type="match status" value="1"/>
</dbReference>
<dbReference type="SUPFAM" id="SSF88659">
    <property type="entry name" value="Sigma3 and sigma4 domains of RNA polymerase sigma factors"/>
    <property type="match status" value="1"/>
</dbReference>
<comment type="similarity">
    <text evidence="1">Belongs to the sigma-70 factor family. ECF subfamily.</text>
</comment>
<dbReference type="AlphaFoldDB" id="A0A0N9HQM0"/>
<keyword evidence="3" id="KW-0731">Sigma factor</keyword>
<dbReference type="PROSITE" id="PS00622">
    <property type="entry name" value="HTH_LUXR_1"/>
    <property type="match status" value="1"/>
</dbReference>
<evidence type="ECO:0000256" key="1">
    <source>
        <dbReference type="ARBA" id="ARBA00010641"/>
    </source>
</evidence>
<dbReference type="InterPro" id="IPR013325">
    <property type="entry name" value="RNA_pol_sigma_r2"/>
</dbReference>
<protein>
    <submittedName>
        <fullName evidence="6">LuxR family transcriptional regulator</fullName>
    </submittedName>
</protein>
<dbReference type="EMBL" id="KT342854">
    <property type="protein sequence ID" value="ALG05207.1"/>
    <property type="molecule type" value="Genomic_DNA"/>
</dbReference>
<dbReference type="NCBIfam" id="TIGR02985">
    <property type="entry name" value="Sig70_bacteroi1"/>
    <property type="match status" value="1"/>
</dbReference>
<dbReference type="InterPro" id="IPR036388">
    <property type="entry name" value="WH-like_DNA-bd_sf"/>
</dbReference>
<evidence type="ECO:0000259" key="5">
    <source>
        <dbReference type="PROSITE" id="PS00622"/>
    </source>
</evidence>
<keyword evidence="2" id="KW-0805">Transcription regulation</keyword>
<dbReference type="InterPro" id="IPR039425">
    <property type="entry name" value="RNA_pol_sigma-70-like"/>
</dbReference>
<dbReference type="InterPro" id="IPR013324">
    <property type="entry name" value="RNA_pol_sigma_r3/r4-like"/>
</dbReference>
<evidence type="ECO:0000256" key="2">
    <source>
        <dbReference type="ARBA" id="ARBA00023015"/>
    </source>
</evidence>
<dbReference type="Pfam" id="PF04542">
    <property type="entry name" value="Sigma70_r2"/>
    <property type="match status" value="1"/>
</dbReference>
<reference evidence="6" key="1">
    <citation type="submission" date="2015-07" db="EMBL/GenBank/DDBJ databases">
        <title>Exploring the genomic information of specific uncultured soil bacteria through a new metagenomic library-based strategy.</title>
        <authorList>
            <person name="Liu Y."/>
            <person name="Zhang R."/>
        </authorList>
    </citation>
    <scope>NUCLEOTIDE SEQUENCE</scope>
</reference>
<dbReference type="InterPro" id="IPR014327">
    <property type="entry name" value="RNA_pol_sigma70_bacteroid"/>
</dbReference>